<comment type="similarity">
    <text evidence="10 11">Belongs to the TonB-dependent receptor family.</text>
</comment>
<dbReference type="EMBL" id="CP000492">
    <property type="protein sequence ID" value="ABL65155.1"/>
    <property type="molecule type" value="Genomic_DNA"/>
</dbReference>
<evidence type="ECO:0000256" key="2">
    <source>
        <dbReference type="ARBA" id="ARBA00022448"/>
    </source>
</evidence>
<keyword evidence="2 10" id="KW-0813">Transport</keyword>
<keyword evidence="5 12" id="KW-0732">Signal</keyword>
<feature type="domain" description="TonB-dependent receptor plug" evidence="14">
    <location>
        <begin position="44"/>
        <end position="151"/>
    </location>
</feature>
<dbReference type="Proteomes" id="UP000008701">
    <property type="component" value="Chromosome"/>
</dbReference>
<dbReference type="HOGENOM" id="CLU_008287_18_3_10"/>
<dbReference type="PROSITE" id="PS52016">
    <property type="entry name" value="TONB_DEPENDENT_REC_3"/>
    <property type="match status" value="1"/>
</dbReference>
<dbReference type="AlphaFoldDB" id="A1BFH8"/>
<dbReference type="KEGG" id="cph:Cpha266_1115"/>
<dbReference type="Pfam" id="PF00593">
    <property type="entry name" value="TonB_dep_Rec_b-barrel"/>
    <property type="match status" value="1"/>
</dbReference>
<keyword evidence="6 11" id="KW-0798">TonB box</keyword>
<dbReference type="Gene3D" id="2.40.170.20">
    <property type="entry name" value="TonB-dependent receptor, beta-barrel domain"/>
    <property type="match status" value="1"/>
</dbReference>
<dbReference type="eggNOG" id="COG4206">
    <property type="taxonomic scope" value="Bacteria"/>
</dbReference>
<protein>
    <submittedName>
        <fullName evidence="15">TonB-dependent receptor</fullName>
    </submittedName>
</protein>
<keyword evidence="16" id="KW-1185">Reference proteome</keyword>
<keyword evidence="8 15" id="KW-0675">Receptor</keyword>
<evidence type="ECO:0000256" key="4">
    <source>
        <dbReference type="ARBA" id="ARBA00022692"/>
    </source>
</evidence>
<keyword evidence="7 10" id="KW-0472">Membrane</keyword>
<evidence type="ECO:0000256" key="8">
    <source>
        <dbReference type="ARBA" id="ARBA00023170"/>
    </source>
</evidence>
<evidence type="ECO:0000313" key="15">
    <source>
        <dbReference type="EMBL" id="ABL65155.1"/>
    </source>
</evidence>
<dbReference type="Gene3D" id="2.170.130.10">
    <property type="entry name" value="TonB-dependent receptor, plug domain"/>
    <property type="match status" value="1"/>
</dbReference>
<feature type="signal peptide" evidence="12">
    <location>
        <begin position="1"/>
        <end position="21"/>
    </location>
</feature>
<dbReference type="STRING" id="290317.Cpha266_1115"/>
<name>A1BFH8_CHLPD</name>
<evidence type="ECO:0000256" key="7">
    <source>
        <dbReference type="ARBA" id="ARBA00023136"/>
    </source>
</evidence>
<evidence type="ECO:0000313" key="16">
    <source>
        <dbReference type="Proteomes" id="UP000008701"/>
    </source>
</evidence>
<comment type="subcellular location">
    <subcellularLocation>
        <location evidence="1 10">Cell outer membrane</location>
        <topology evidence="1 10">Multi-pass membrane protein</topology>
    </subcellularLocation>
</comment>
<reference evidence="15 16" key="1">
    <citation type="submission" date="2006-12" db="EMBL/GenBank/DDBJ databases">
        <title>Complete sequence of Chlorobium phaeobacteroides DSM 266.</title>
        <authorList>
            <consortium name="US DOE Joint Genome Institute"/>
            <person name="Copeland A."/>
            <person name="Lucas S."/>
            <person name="Lapidus A."/>
            <person name="Barry K."/>
            <person name="Detter J.C."/>
            <person name="Glavina del Rio T."/>
            <person name="Hammon N."/>
            <person name="Israni S."/>
            <person name="Pitluck S."/>
            <person name="Goltsman E."/>
            <person name="Schmutz J."/>
            <person name="Larimer F."/>
            <person name="Land M."/>
            <person name="Hauser L."/>
            <person name="Mikhailova N."/>
            <person name="Li T."/>
            <person name="Overmann J."/>
            <person name="Bryant D.A."/>
            <person name="Richardson P."/>
        </authorList>
    </citation>
    <scope>NUCLEOTIDE SEQUENCE [LARGE SCALE GENOMIC DNA]</scope>
    <source>
        <strain evidence="15 16">DSM 266</strain>
    </source>
</reference>
<evidence type="ECO:0000256" key="9">
    <source>
        <dbReference type="ARBA" id="ARBA00023237"/>
    </source>
</evidence>
<evidence type="ECO:0000256" key="11">
    <source>
        <dbReference type="RuleBase" id="RU003357"/>
    </source>
</evidence>
<dbReference type="PANTHER" id="PTHR30069">
    <property type="entry name" value="TONB-DEPENDENT OUTER MEMBRANE RECEPTOR"/>
    <property type="match status" value="1"/>
</dbReference>
<dbReference type="GO" id="GO:0015344">
    <property type="term" value="F:siderophore uptake transmembrane transporter activity"/>
    <property type="evidence" value="ECO:0007669"/>
    <property type="project" value="TreeGrafter"/>
</dbReference>
<evidence type="ECO:0000256" key="5">
    <source>
        <dbReference type="ARBA" id="ARBA00022729"/>
    </source>
</evidence>
<dbReference type="RefSeq" id="WP_011744981.1">
    <property type="nucleotide sequence ID" value="NC_008639.1"/>
</dbReference>
<feature type="chain" id="PRO_5002632576" evidence="12">
    <location>
        <begin position="22"/>
        <end position="649"/>
    </location>
</feature>
<keyword evidence="4 10" id="KW-0812">Transmembrane</keyword>
<dbReference type="GO" id="GO:0009279">
    <property type="term" value="C:cell outer membrane"/>
    <property type="evidence" value="ECO:0007669"/>
    <property type="project" value="UniProtKB-SubCell"/>
</dbReference>
<dbReference type="GO" id="GO:0044718">
    <property type="term" value="P:siderophore transmembrane transport"/>
    <property type="evidence" value="ECO:0007669"/>
    <property type="project" value="TreeGrafter"/>
</dbReference>
<keyword evidence="9 10" id="KW-0998">Cell outer membrane</keyword>
<dbReference type="InterPro" id="IPR039426">
    <property type="entry name" value="TonB-dep_rcpt-like"/>
</dbReference>
<dbReference type="CDD" id="cd01347">
    <property type="entry name" value="ligand_gated_channel"/>
    <property type="match status" value="1"/>
</dbReference>
<evidence type="ECO:0000259" key="13">
    <source>
        <dbReference type="Pfam" id="PF00593"/>
    </source>
</evidence>
<evidence type="ECO:0000256" key="3">
    <source>
        <dbReference type="ARBA" id="ARBA00022452"/>
    </source>
</evidence>
<organism evidence="15 16">
    <name type="scientific">Chlorobium phaeobacteroides (strain DSM 266 / SMG 266 / 2430)</name>
    <dbReference type="NCBI Taxonomy" id="290317"/>
    <lineage>
        <taxon>Bacteria</taxon>
        <taxon>Pseudomonadati</taxon>
        <taxon>Chlorobiota</taxon>
        <taxon>Chlorobiia</taxon>
        <taxon>Chlorobiales</taxon>
        <taxon>Chlorobiaceae</taxon>
        <taxon>Chlorobium/Pelodictyon group</taxon>
        <taxon>Chlorobium</taxon>
    </lineage>
</organism>
<dbReference type="OrthoDB" id="596248at2"/>
<dbReference type="SUPFAM" id="SSF56935">
    <property type="entry name" value="Porins"/>
    <property type="match status" value="1"/>
</dbReference>
<evidence type="ECO:0000256" key="10">
    <source>
        <dbReference type="PROSITE-ProRule" id="PRU01360"/>
    </source>
</evidence>
<proteinExistence type="inferred from homology"/>
<evidence type="ECO:0000256" key="12">
    <source>
        <dbReference type="SAM" id="SignalP"/>
    </source>
</evidence>
<dbReference type="PANTHER" id="PTHR30069:SF29">
    <property type="entry name" value="HEMOGLOBIN AND HEMOGLOBIN-HAPTOGLOBIN-BINDING PROTEIN 1-RELATED"/>
    <property type="match status" value="1"/>
</dbReference>
<dbReference type="InterPro" id="IPR037066">
    <property type="entry name" value="Plug_dom_sf"/>
</dbReference>
<keyword evidence="3 10" id="KW-1134">Transmembrane beta strand</keyword>
<feature type="domain" description="TonB-dependent receptor-like beta-barrel" evidence="13">
    <location>
        <begin position="180"/>
        <end position="623"/>
    </location>
</feature>
<evidence type="ECO:0000259" key="14">
    <source>
        <dbReference type="Pfam" id="PF07715"/>
    </source>
</evidence>
<gene>
    <name evidence="15" type="ordered locus">Cpha266_1115</name>
</gene>
<evidence type="ECO:0000256" key="1">
    <source>
        <dbReference type="ARBA" id="ARBA00004571"/>
    </source>
</evidence>
<evidence type="ECO:0000256" key="6">
    <source>
        <dbReference type="ARBA" id="ARBA00023077"/>
    </source>
</evidence>
<dbReference type="Pfam" id="PF07715">
    <property type="entry name" value="Plug"/>
    <property type="match status" value="1"/>
</dbReference>
<accession>A1BFH8</accession>
<dbReference type="InterPro" id="IPR000531">
    <property type="entry name" value="Beta-barrel_TonB"/>
</dbReference>
<dbReference type="InterPro" id="IPR012910">
    <property type="entry name" value="Plug_dom"/>
</dbReference>
<sequence precursor="true">MNKKIFLIVMAGLLCSKGLLAEEMVKSYTGDEVVVTSSRVEESKKNVTSSITVIGREEIEQSSAHDLGELLAEKSIGHIQKYPGTMTSVGIRGFRTETHGNDLMGKVLVLLNGRRAGTGNLAKISTGNIERIEIIRGPAAVQYGSAAIGGIVNVITSRGNGKPGLFFKQEFGSNDYTRTTMGADGKSAGVDYSGSVSFSDAGDYKTGAGDEYKNTGYSDRTVGNVNIGYEFLPHHRIGVIYNYFDVRKAGSPSYLSQNDLDAYTSQKAYSTDFIYEGSTGNRRFSWMARYFTGRDEYLYADPGTSYSSTNDVEHKGAQAQLTYDDESLRVTAGVDWIRYDLESTLAPYSSEYENPAYFLLGKYGFMSDRLVLTAGLRYDQYDVTISEGQGSSRRTDNLAEQVGLAWNVSDALKLRASYAEGFRMPSARELVADFYSWGTHYIGNPDLKPEKSRSYEAGVDIDYRNVKSSLTWFTTDFRDKIQSTAVDGAMSWINIGGATVSGLEAEFSLALHPFGEEWKIEPYVNCTWLTKYRDEDTGELLTYTPDLSATTGIRVSDQRGFSSVFNLAYTGETRVQNWEDWSGDIVVKGGYAVANISVSKKFLVDEDKKNGRGITIKGEIDNLFDREFQYVKGYTMPGRTFTIGLGADI</sequence>
<dbReference type="InterPro" id="IPR036942">
    <property type="entry name" value="Beta-barrel_TonB_sf"/>
</dbReference>